<proteinExistence type="predicted"/>
<organism evidence="1 2">
    <name type="scientific">Plenodomus tracheiphilus IPT5</name>
    <dbReference type="NCBI Taxonomy" id="1408161"/>
    <lineage>
        <taxon>Eukaryota</taxon>
        <taxon>Fungi</taxon>
        <taxon>Dikarya</taxon>
        <taxon>Ascomycota</taxon>
        <taxon>Pezizomycotina</taxon>
        <taxon>Dothideomycetes</taxon>
        <taxon>Pleosporomycetidae</taxon>
        <taxon>Pleosporales</taxon>
        <taxon>Pleosporineae</taxon>
        <taxon>Leptosphaeriaceae</taxon>
        <taxon>Plenodomus</taxon>
    </lineage>
</organism>
<reference evidence="1" key="1">
    <citation type="submission" date="2020-01" db="EMBL/GenBank/DDBJ databases">
        <authorList>
            <consortium name="DOE Joint Genome Institute"/>
            <person name="Haridas S."/>
            <person name="Albert R."/>
            <person name="Binder M."/>
            <person name="Bloem J."/>
            <person name="Labutti K."/>
            <person name="Salamov A."/>
            <person name="Andreopoulos B."/>
            <person name="Baker S.E."/>
            <person name="Barry K."/>
            <person name="Bills G."/>
            <person name="Bluhm B.H."/>
            <person name="Cannon C."/>
            <person name="Castanera R."/>
            <person name="Culley D.E."/>
            <person name="Daum C."/>
            <person name="Ezra D."/>
            <person name="Gonzalez J.B."/>
            <person name="Henrissat B."/>
            <person name="Kuo A."/>
            <person name="Liang C."/>
            <person name="Lipzen A."/>
            <person name="Lutzoni F."/>
            <person name="Magnuson J."/>
            <person name="Mondo S."/>
            <person name="Nolan M."/>
            <person name="Ohm R."/>
            <person name="Pangilinan J."/>
            <person name="Park H.-J."/>
            <person name="Ramirez L."/>
            <person name="Alfaro M."/>
            <person name="Sun H."/>
            <person name="Tritt A."/>
            <person name="Yoshinaga Y."/>
            <person name="Zwiers L.-H."/>
            <person name="Turgeon B.G."/>
            <person name="Goodwin S.B."/>
            <person name="Spatafora J.W."/>
            <person name="Crous P.W."/>
            <person name="Grigoriev I.V."/>
        </authorList>
    </citation>
    <scope>NUCLEOTIDE SEQUENCE</scope>
    <source>
        <strain evidence="1">IPT5</strain>
    </source>
</reference>
<dbReference type="OrthoDB" id="3788449at2759"/>
<accession>A0A6A7AV96</accession>
<protein>
    <submittedName>
        <fullName evidence="1">Uncharacterized protein</fullName>
    </submittedName>
</protein>
<evidence type="ECO:0000313" key="1">
    <source>
        <dbReference type="EMBL" id="KAF2847196.1"/>
    </source>
</evidence>
<dbReference type="EMBL" id="MU006328">
    <property type="protein sequence ID" value="KAF2847196.1"/>
    <property type="molecule type" value="Genomic_DNA"/>
</dbReference>
<gene>
    <name evidence="1" type="ORF">T440DRAFT_431352</name>
</gene>
<name>A0A6A7AV96_9PLEO</name>
<sequence>MNSEHAANLTGSIIGLQRTIEKFQKDIDNGRIDFVVAPIEDDSLKNAFPYIQHLVSPNPDHATQLKDLSTRLKALETQLHLRSQWFPPTPTSTTITPLPSILDIADLTTAINLLSHIVASTDPSQTLSPRASFTKYTWSWDSEWKEFYTHIEASDIYIYLSRWKYNPQRNMWEHVNMALSNTTPEDAAEKLGAWQDWRWDEEWGEWCLDVRDDDGSPVVEGERCGVFPSRWQVDGPGEWIYVGGVGQAW</sequence>
<dbReference type="Proteomes" id="UP000799423">
    <property type="component" value="Unassembled WGS sequence"/>
</dbReference>
<dbReference type="AlphaFoldDB" id="A0A6A7AV96"/>
<evidence type="ECO:0000313" key="2">
    <source>
        <dbReference type="Proteomes" id="UP000799423"/>
    </source>
</evidence>
<keyword evidence="2" id="KW-1185">Reference proteome</keyword>